<feature type="transmembrane region" description="Helical" evidence="1">
    <location>
        <begin position="12"/>
        <end position="30"/>
    </location>
</feature>
<gene>
    <name evidence="2" type="ORF">KSP39_PZI003439</name>
</gene>
<dbReference type="PANTHER" id="PTHR35128:SF1">
    <property type="entry name" value="SECRETION-REGULATING GUANINE NUCLEOTIDE EXCHANGE FACTOR"/>
    <property type="match status" value="1"/>
</dbReference>
<comment type="caution">
    <text evidence="2">The sequence shown here is derived from an EMBL/GenBank/DDBJ whole genome shotgun (WGS) entry which is preliminary data.</text>
</comment>
<evidence type="ECO:0000313" key="2">
    <source>
        <dbReference type="EMBL" id="KAK8952088.1"/>
    </source>
</evidence>
<keyword evidence="1" id="KW-0472">Membrane</keyword>
<sequence>MDPFYGLQRCRVTAVSSFSAILMAALLILYRTGGKSSPQFDLPNQPRISHHTAVHLQRLPSLGFMNGTDFMWQVPESPKAVLLLAHGCNGKASNFWDASSSCPNCVGLPEERLLVLHALERKFAVIAISSLGKCWSFGKEKENVKWILQWWIDENKLQNLPIVALGASSGGYFISALAAEARFSSIALMISEGVFDSMDIPKNYPPTLFVHMPKDRRRMELIQKNMQNLRMKGVRVKEVRCMELPLTPHFLWDRMPWLDQSFSVQLFELLRERGFIDEKGYMRRDGRATPWKEALKEKHFSYEKNRWVDHIQEELNLAYGYHEMTTLQSGDIFSWFESHMR</sequence>
<evidence type="ECO:0000313" key="3">
    <source>
        <dbReference type="Proteomes" id="UP001418222"/>
    </source>
</evidence>
<dbReference type="AlphaFoldDB" id="A0AAP0BW02"/>
<evidence type="ECO:0000256" key="1">
    <source>
        <dbReference type="SAM" id="Phobius"/>
    </source>
</evidence>
<organism evidence="2 3">
    <name type="scientific">Platanthera zijinensis</name>
    <dbReference type="NCBI Taxonomy" id="2320716"/>
    <lineage>
        <taxon>Eukaryota</taxon>
        <taxon>Viridiplantae</taxon>
        <taxon>Streptophyta</taxon>
        <taxon>Embryophyta</taxon>
        <taxon>Tracheophyta</taxon>
        <taxon>Spermatophyta</taxon>
        <taxon>Magnoliopsida</taxon>
        <taxon>Liliopsida</taxon>
        <taxon>Asparagales</taxon>
        <taxon>Orchidaceae</taxon>
        <taxon>Orchidoideae</taxon>
        <taxon>Orchideae</taxon>
        <taxon>Orchidinae</taxon>
        <taxon>Platanthera</taxon>
    </lineage>
</organism>
<proteinExistence type="predicted"/>
<accession>A0AAP0BW02</accession>
<dbReference type="Gene3D" id="3.40.50.1820">
    <property type="entry name" value="alpha/beta hydrolase"/>
    <property type="match status" value="1"/>
</dbReference>
<dbReference type="Proteomes" id="UP001418222">
    <property type="component" value="Unassembled WGS sequence"/>
</dbReference>
<dbReference type="EMBL" id="JBBWWQ010000003">
    <property type="protein sequence ID" value="KAK8952088.1"/>
    <property type="molecule type" value="Genomic_DNA"/>
</dbReference>
<reference evidence="2 3" key="1">
    <citation type="journal article" date="2022" name="Nat. Plants">
        <title>Genomes of leafy and leafless Platanthera orchids illuminate the evolution of mycoheterotrophy.</title>
        <authorList>
            <person name="Li M.H."/>
            <person name="Liu K.W."/>
            <person name="Li Z."/>
            <person name="Lu H.C."/>
            <person name="Ye Q.L."/>
            <person name="Zhang D."/>
            <person name="Wang J.Y."/>
            <person name="Li Y.F."/>
            <person name="Zhong Z.M."/>
            <person name="Liu X."/>
            <person name="Yu X."/>
            <person name="Liu D.K."/>
            <person name="Tu X.D."/>
            <person name="Liu B."/>
            <person name="Hao Y."/>
            <person name="Liao X.Y."/>
            <person name="Jiang Y.T."/>
            <person name="Sun W.H."/>
            <person name="Chen J."/>
            <person name="Chen Y.Q."/>
            <person name="Ai Y."/>
            <person name="Zhai J.W."/>
            <person name="Wu S.S."/>
            <person name="Zhou Z."/>
            <person name="Hsiao Y.Y."/>
            <person name="Wu W.L."/>
            <person name="Chen Y.Y."/>
            <person name="Lin Y.F."/>
            <person name="Hsu J.L."/>
            <person name="Li C.Y."/>
            <person name="Wang Z.W."/>
            <person name="Zhao X."/>
            <person name="Zhong W.Y."/>
            <person name="Ma X.K."/>
            <person name="Ma L."/>
            <person name="Huang J."/>
            <person name="Chen G.Z."/>
            <person name="Huang M.Z."/>
            <person name="Huang L."/>
            <person name="Peng D.H."/>
            <person name="Luo Y.B."/>
            <person name="Zou S.Q."/>
            <person name="Chen S.P."/>
            <person name="Lan S."/>
            <person name="Tsai W.C."/>
            <person name="Van de Peer Y."/>
            <person name="Liu Z.J."/>
        </authorList>
    </citation>
    <scope>NUCLEOTIDE SEQUENCE [LARGE SCALE GENOMIC DNA]</scope>
    <source>
        <strain evidence="2">Lor287</strain>
    </source>
</reference>
<dbReference type="PANTHER" id="PTHR35128">
    <property type="entry name" value="SECRETION-REGULATING GUANINE NUCLEOTIDE EXCHANGE FACTOR"/>
    <property type="match status" value="1"/>
</dbReference>
<protein>
    <submittedName>
        <fullName evidence="2">Uncharacterized protein</fullName>
    </submittedName>
</protein>
<dbReference type="InterPro" id="IPR029058">
    <property type="entry name" value="AB_hydrolase_fold"/>
</dbReference>
<name>A0AAP0BW02_9ASPA</name>
<keyword evidence="3" id="KW-1185">Reference proteome</keyword>
<keyword evidence="1" id="KW-1133">Transmembrane helix</keyword>
<dbReference type="SUPFAM" id="SSF53474">
    <property type="entry name" value="alpha/beta-Hydrolases"/>
    <property type="match status" value="1"/>
</dbReference>
<keyword evidence="1" id="KW-0812">Transmembrane</keyword>